<protein>
    <recommendedName>
        <fullName evidence="5">UDP-glucuronosyltransferase</fullName>
        <ecNumber evidence="5">2.4.1.17</ecNumber>
    </recommendedName>
</protein>
<dbReference type="AlphaFoldDB" id="A0AAV8YRU3"/>
<name>A0AAV8YRU3_9CUCU</name>
<dbReference type="Proteomes" id="UP001162162">
    <property type="component" value="Unassembled WGS sequence"/>
</dbReference>
<feature type="chain" id="PRO_5043088275" description="UDP-glucuronosyltransferase" evidence="5">
    <location>
        <begin position="22"/>
        <end position="499"/>
    </location>
</feature>
<evidence type="ECO:0000256" key="5">
    <source>
        <dbReference type="RuleBase" id="RU362059"/>
    </source>
</evidence>
<accession>A0AAV8YRU3</accession>
<keyword evidence="3 4" id="KW-0808">Transferase</keyword>
<dbReference type="PANTHER" id="PTHR48043">
    <property type="entry name" value="EG:EG0003.4 PROTEIN-RELATED"/>
    <property type="match status" value="1"/>
</dbReference>
<dbReference type="FunFam" id="3.40.50.2000:FF:000050">
    <property type="entry name" value="UDP-glucuronosyltransferase"/>
    <property type="match status" value="1"/>
</dbReference>
<gene>
    <name evidence="6" type="ORF">NQ318_011377</name>
</gene>
<keyword evidence="2 4" id="KW-0328">Glycosyltransferase</keyword>
<organism evidence="6 7">
    <name type="scientific">Aromia moschata</name>
    <dbReference type="NCBI Taxonomy" id="1265417"/>
    <lineage>
        <taxon>Eukaryota</taxon>
        <taxon>Metazoa</taxon>
        <taxon>Ecdysozoa</taxon>
        <taxon>Arthropoda</taxon>
        <taxon>Hexapoda</taxon>
        <taxon>Insecta</taxon>
        <taxon>Pterygota</taxon>
        <taxon>Neoptera</taxon>
        <taxon>Endopterygota</taxon>
        <taxon>Coleoptera</taxon>
        <taxon>Polyphaga</taxon>
        <taxon>Cucujiformia</taxon>
        <taxon>Chrysomeloidea</taxon>
        <taxon>Cerambycidae</taxon>
        <taxon>Cerambycinae</taxon>
        <taxon>Callichromatini</taxon>
        <taxon>Aromia</taxon>
    </lineage>
</organism>
<dbReference type="InterPro" id="IPR050271">
    <property type="entry name" value="UDP-glycosyltransferase"/>
</dbReference>
<dbReference type="EC" id="2.4.1.17" evidence="5"/>
<dbReference type="EMBL" id="JAPWTK010000045">
    <property type="protein sequence ID" value="KAJ8954685.1"/>
    <property type="molecule type" value="Genomic_DNA"/>
</dbReference>
<keyword evidence="5" id="KW-0732">Signal</keyword>
<feature type="transmembrane region" description="Helical" evidence="5">
    <location>
        <begin position="460"/>
        <end position="484"/>
    </location>
</feature>
<dbReference type="PROSITE" id="PS00375">
    <property type="entry name" value="UDPGT"/>
    <property type="match status" value="1"/>
</dbReference>
<dbReference type="InterPro" id="IPR035595">
    <property type="entry name" value="UDP_glycos_trans_CS"/>
</dbReference>
<evidence type="ECO:0000313" key="7">
    <source>
        <dbReference type="Proteomes" id="UP001162162"/>
    </source>
</evidence>
<dbReference type="SUPFAM" id="SSF53756">
    <property type="entry name" value="UDP-Glycosyltransferase/glycogen phosphorylase"/>
    <property type="match status" value="1"/>
</dbReference>
<keyword evidence="7" id="KW-1185">Reference proteome</keyword>
<dbReference type="Gene3D" id="3.40.50.2000">
    <property type="entry name" value="Glycogen Phosphorylase B"/>
    <property type="match status" value="1"/>
</dbReference>
<dbReference type="GO" id="GO:0015020">
    <property type="term" value="F:glucuronosyltransferase activity"/>
    <property type="evidence" value="ECO:0007669"/>
    <property type="project" value="UniProtKB-EC"/>
</dbReference>
<dbReference type="Pfam" id="PF00201">
    <property type="entry name" value="UDPGT"/>
    <property type="match status" value="1"/>
</dbReference>
<keyword evidence="5" id="KW-0472">Membrane</keyword>
<comment type="caution">
    <text evidence="6">The sequence shown here is derived from an EMBL/GenBank/DDBJ whole genome shotgun (WGS) entry which is preliminary data.</text>
</comment>
<feature type="signal peptide" evidence="5">
    <location>
        <begin position="1"/>
        <end position="21"/>
    </location>
</feature>
<evidence type="ECO:0000256" key="3">
    <source>
        <dbReference type="ARBA" id="ARBA00022679"/>
    </source>
</evidence>
<sequence>MFASKMIVLLLSLLCFGAAEGAKILGVFPIASPSHYILGSALLKGLAEAGHNVTMISPYSQKAPPKNGTWREIVLEELAEEMKKRFENPNLFQKRPSGPLFFFFFLNNNRNAEQVLAHPKVQNLIHSGEKFDVVIVLQFFNDAMKAFASHFGGHLVLFSNTAPNSMLNPLVGNPSLPSHSPEVMMGYAGRMTFYQRLLNSIFKFATALNLNTLFYYRQNKLIQKYFPNPVDIADVLYNASLVLVNSHVSFSDAEPTVPCMMICKNFLDDAKEGVIYFSLGSNLKSKNLPEEKRDALLKAFHKRKEKVLWKWEEDVMPGQPSNVKLGKWFPQQEILAHPNVKVFITHGGMLSTTETVHHGVPIIAIPIFADQAMNARTAEEAGIGVVLPFDDLSEETLSSLLEEVINNPKYRENVKQRSTIMQDRQVKPMDKAIYWIEYVIRHNGALHLRVPYLHLTWYQYYLLDVFGFILLFALTAFVITKVICTHLCSRTRTRKEKTN</sequence>
<keyword evidence="5" id="KW-0812">Transmembrane</keyword>
<evidence type="ECO:0000313" key="6">
    <source>
        <dbReference type="EMBL" id="KAJ8954685.1"/>
    </source>
</evidence>
<dbReference type="PANTHER" id="PTHR48043:SF159">
    <property type="entry name" value="EG:EG0003.4 PROTEIN-RELATED"/>
    <property type="match status" value="1"/>
</dbReference>
<dbReference type="CDD" id="cd03784">
    <property type="entry name" value="GT1_Gtf-like"/>
    <property type="match status" value="1"/>
</dbReference>
<evidence type="ECO:0000256" key="4">
    <source>
        <dbReference type="RuleBase" id="RU003718"/>
    </source>
</evidence>
<reference evidence="6" key="1">
    <citation type="journal article" date="2023" name="Insect Mol. Biol.">
        <title>Genome sequencing provides insights into the evolution of gene families encoding plant cell wall-degrading enzymes in longhorned beetles.</title>
        <authorList>
            <person name="Shin N.R."/>
            <person name="Okamura Y."/>
            <person name="Kirsch R."/>
            <person name="Pauchet Y."/>
        </authorList>
    </citation>
    <scope>NUCLEOTIDE SEQUENCE</scope>
    <source>
        <strain evidence="6">AMC_N1</strain>
    </source>
</reference>
<proteinExistence type="inferred from homology"/>
<evidence type="ECO:0000256" key="2">
    <source>
        <dbReference type="ARBA" id="ARBA00022676"/>
    </source>
</evidence>
<comment type="similarity">
    <text evidence="1 4">Belongs to the UDP-glycosyltransferase family.</text>
</comment>
<comment type="catalytic activity">
    <reaction evidence="5">
        <text>glucuronate acceptor + UDP-alpha-D-glucuronate = acceptor beta-D-glucuronoside + UDP + H(+)</text>
        <dbReference type="Rhea" id="RHEA:21032"/>
        <dbReference type="ChEBI" id="CHEBI:15378"/>
        <dbReference type="ChEBI" id="CHEBI:58052"/>
        <dbReference type="ChEBI" id="CHEBI:58223"/>
        <dbReference type="ChEBI" id="CHEBI:132367"/>
        <dbReference type="ChEBI" id="CHEBI:132368"/>
        <dbReference type="EC" id="2.4.1.17"/>
    </reaction>
</comment>
<comment type="subcellular location">
    <subcellularLocation>
        <location evidence="5">Membrane</location>
        <topology evidence="5">Single-pass membrane protein</topology>
    </subcellularLocation>
</comment>
<keyword evidence="5" id="KW-1133">Transmembrane helix</keyword>
<dbReference type="GO" id="GO:0016020">
    <property type="term" value="C:membrane"/>
    <property type="evidence" value="ECO:0007669"/>
    <property type="project" value="UniProtKB-SubCell"/>
</dbReference>
<dbReference type="InterPro" id="IPR002213">
    <property type="entry name" value="UDP_glucos_trans"/>
</dbReference>
<evidence type="ECO:0000256" key="1">
    <source>
        <dbReference type="ARBA" id="ARBA00009995"/>
    </source>
</evidence>